<dbReference type="Pfam" id="PF00067">
    <property type="entry name" value="p450"/>
    <property type="match status" value="1"/>
</dbReference>
<dbReference type="InterPro" id="IPR001128">
    <property type="entry name" value="Cyt_P450"/>
</dbReference>
<comment type="similarity">
    <text evidence="3">Belongs to the cytochrome P450 family.</text>
</comment>
<protein>
    <recommendedName>
        <fullName evidence="12">Cytochrome P450</fullName>
    </recommendedName>
</protein>
<dbReference type="InterPro" id="IPR050364">
    <property type="entry name" value="Cytochrome_P450_fung"/>
</dbReference>
<keyword evidence="8" id="KW-0503">Monooxygenase</keyword>
<comment type="cofactor">
    <cofactor evidence="1 9">
        <name>heme</name>
        <dbReference type="ChEBI" id="CHEBI:30413"/>
    </cofactor>
</comment>
<comment type="pathway">
    <text evidence="2">Secondary metabolite biosynthesis.</text>
</comment>
<keyword evidence="11" id="KW-1185">Reference proteome</keyword>
<dbReference type="GO" id="GO:0005506">
    <property type="term" value="F:iron ion binding"/>
    <property type="evidence" value="ECO:0007669"/>
    <property type="project" value="InterPro"/>
</dbReference>
<keyword evidence="5 9" id="KW-0479">Metal-binding</keyword>
<dbReference type="PRINTS" id="PR00463">
    <property type="entry name" value="EP450I"/>
</dbReference>
<reference evidence="10 11" key="1">
    <citation type="submission" date="2019-12" db="EMBL/GenBank/DDBJ databases">
        <authorList>
            <person name="Floudas D."/>
            <person name="Bentzer J."/>
            <person name="Ahren D."/>
            <person name="Johansson T."/>
            <person name="Persson P."/>
            <person name="Tunlid A."/>
        </authorList>
    </citation>
    <scope>NUCLEOTIDE SEQUENCE [LARGE SCALE GENOMIC DNA]</scope>
    <source>
        <strain evidence="10 11">CBS 102.39</strain>
    </source>
</reference>
<dbReference type="PANTHER" id="PTHR46300">
    <property type="entry name" value="P450, PUTATIVE (EUROFUNG)-RELATED-RELATED"/>
    <property type="match status" value="1"/>
</dbReference>
<keyword evidence="6" id="KW-0560">Oxidoreductase</keyword>
<evidence type="ECO:0000256" key="1">
    <source>
        <dbReference type="ARBA" id="ARBA00001971"/>
    </source>
</evidence>
<evidence type="ECO:0000256" key="5">
    <source>
        <dbReference type="ARBA" id="ARBA00022723"/>
    </source>
</evidence>
<sequence length="1123" mass="123090">MSQSSETLVQGEKAAIVEVGPRLTLSLVRPNMKLDHAIIIFPETYEAAVAAALSVFRLASVSSAKPGDVELRCLVKKEARQEYYWSLIDASQWKSVINPQKDEVGVFLMEDSAQWKELGYIDSRMSLMSAPKTVAQVLYFIAEKASKKEDQRVMITPVPQNYEDCILAAYEQFNLHKIKNGCKNGQQLTLSGRSNQILEEYFSNYPAFVYNPNAAPTSEFNRMCREFGWKRRKKRRERRGAEPTPEENRLQALREEAYGLFRDALTKQFNANFGTDYNSLEAWQASFRGGQGSQSVGSAYFITNDPSGNNVLSIDIASDGRLSGLHSVTAAGRGAHGINNPVGPDGLFSQGAVAVNAATNVLVTVNPGSNTISMFRINPNSPSKLTMVGTPVSSEGEFPMSIAVNEKGTMACVLNGGAVNGVNCYTPDSKLGLIAKPNTLRSLNLNQTTPATGPAGAASNIIFSADGSKLIASVKGVPPTPGFLATWDIASDGSLSPEPVKSTPASGGLLPFSMTVIPGTNAILATDAGIGFEVFDFGTSGSNVSSTVIPIPGQMATCWSSFSPKSGNFYLNDIGTATITEVNVDKNLKGSIVKQYPQTPGSATIDSAVAEIGSNRHVLSRQLRVSVYSYNFSFLYVLAANATSVDVLSVNTPGKAALLQKYNFASEARAAGINIGSIVHLQVMGQHFVVLNSFEDAEELLEKRAGIYSDRPVLPIVKLMGWEYNFALLPHNDEWRQHRKMAHQHFRAAEAVKYLPTQRRKVCEFLQDLMVTPEQFHEHSKKLSIAIPLSTMYGYDITSLDDPCIAAADESALLGGKLLAPGQNFIDIFPILGRVPEWFPGAVSVKMAAKTKRLTEEVKRIPMEHAKKMMEKGQAKPSLVTEFLEKKWRVGASKEEEDIVQNIANTVYGAASDTTISVTGAFIFFMVTNPDLQRKAQAEIDSVVGSNRLPDITDRPNMPYIEALYREVMRMGLPLPLALPHVLSEDDYYNEYFLPKGALVLPNIWAMNHDEQKYAEPFNFRPERFIDDSGQLNDDSRILAYGFGRRICVGKHIASSTMWLIIASVLACFDIVKAKDEHGQEIEVDDSIEDHGPGRHRARFQCTFVARSPEALNLINEAVNADT</sequence>
<evidence type="ECO:0000256" key="4">
    <source>
        <dbReference type="ARBA" id="ARBA00022617"/>
    </source>
</evidence>
<gene>
    <name evidence="10" type="ORF">D9613_001212</name>
</gene>
<evidence type="ECO:0000313" key="11">
    <source>
        <dbReference type="Proteomes" id="UP000521872"/>
    </source>
</evidence>
<evidence type="ECO:0000256" key="2">
    <source>
        <dbReference type="ARBA" id="ARBA00005179"/>
    </source>
</evidence>
<keyword evidence="4 9" id="KW-0349">Heme</keyword>
<evidence type="ECO:0000256" key="7">
    <source>
        <dbReference type="ARBA" id="ARBA00023004"/>
    </source>
</evidence>
<organism evidence="10 11">
    <name type="scientific">Agrocybe pediades</name>
    <dbReference type="NCBI Taxonomy" id="84607"/>
    <lineage>
        <taxon>Eukaryota</taxon>
        <taxon>Fungi</taxon>
        <taxon>Dikarya</taxon>
        <taxon>Basidiomycota</taxon>
        <taxon>Agaricomycotina</taxon>
        <taxon>Agaricomycetes</taxon>
        <taxon>Agaricomycetidae</taxon>
        <taxon>Agaricales</taxon>
        <taxon>Agaricineae</taxon>
        <taxon>Strophariaceae</taxon>
        <taxon>Agrocybe</taxon>
    </lineage>
</organism>
<dbReference type="GO" id="GO:0020037">
    <property type="term" value="F:heme binding"/>
    <property type="evidence" value="ECO:0007669"/>
    <property type="project" value="InterPro"/>
</dbReference>
<proteinExistence type="inferred from homology"/>
<dbReference type="PANTHER" id="PTHR46300:SF7">
    <property type="entry name" value="P450, PUTATIVE (EUROFUNG)-RELATED"/>
    <property type="match status" value="1"/>
</dbReference>
<dbReference type="Gene3D" id="1.10.630.10">
    <property type="entry name" value="Cytochrome P450"/>
    <property type="match status" value="1"/>
</dbReference>
<evidence type="ECO:0000313" key="10">
    <source>
        <dbReference type="EMBL" id="KAF4620897.1"/>
    </source>
</evidence>
<feature type="binding site" description="axial binding residue" evidence="9">
    <location>
        <position position="1048"/>
    </location>
    <ligand>
        <name>heme</name>
        <dbReference type="ChEBI" id="CHEBI:30413"/>
    </ligand>
    <ligandPart>
        <name>Fe</name>
        <dbReference type="ChEBI" id="CHEBI:18248"/>
    </ligandPart>
</feature>
<dbReference type="Gene3D" id="2.130.10.10">
    <property type="entry name" value="YVTN repeat-like/Quinoprotein amine dehydrogenase"/>
    <property type="match status" value="1"/>
</dbReference>
<dbReference type="InterPro" id="IPR002401">
    <property type="entry name" value="Cyt_P450_E_grp-I"/>
</dbReference>
<dbReference type="CDD" id="cd11065">
    <property type="entry name" value="CYP64-like"/>
    <property type="match status" value="1"/>
</dbReference>
<accession>A0A8H4R0F3</accession>
<keyword evidence="7 9" id="KW-0408">Iron</keyword>
<dbReference type="SUPFAM" id="SSF75011">
    <property type="entry name" value="3-carboxy-cis,cis-mucoante lactonizing enzyme"/>
    <property type="match status" value="1"/>
</dbReference>
<evidence type="ECO:0000256" key="6">
    <source>
        <dbReference type="ARBA" id="ARBA00023002"/>
    </source>
</evidence>
<name>A0A8H4R0F3_9AGAR</name>
<dbReference type="InterPro" id="IPR015943">
    <property type="entry name" value="WD40/YVTN_repeat-like_dom_sf"/>
</dbReference>
<evidence type="ECO:0000256" key="8">
    <source>
        <dbReference type="ARBA" id="ARBA00023033"/>
    </source>
</evidence>
<evidence type="ECO:0000256" key="9">
    <source>
        <dbReference type="PIRSR" id="PIRSR602401-1"/>
    </source>
</evidence>
<dbReference type="GO" id="GO:0004497">
    <property type="term" value="F:monooxygenase activity"/>
    <property type="evidence" value="ECO:0007669"/>
    <property type="project" value="UniProtKB-KW"/>
</dbReference>
<dbReference type="Proteomes" id="UP000521872">
    <property type="component" value="Unassembled WGS sequence"/>
</dbReference>
<evidence type="ECO:0000256" key="3">
    <source>
        <dbReference type="ARBA" id="ARBA00010617"/>
    </source>
</evidence>
<dbReference type="InterPro" id="IPR036396">
    <property type="entry name" value="Cyt_P450_sf"/>
</dbReference>
<comment type="caution">
    <text evidence="10">The sequence shown here is derived from an EMBL/GenBank/DDBJ whole genome shotgun (WGS) entry which is preliminary data.</text>
</comment>
<evidence type="ECO:0008006" key="12">
    <source>
        <dbReference type="Google" id="ProtNLM"/>
    </source>
</evidence>
<dbReference type="AlphaFoldDB" id="A0A8H4R0F3"/>
<dbReference type="GO" id="GO:0016705">
    <property type="term" value="F:oxidoreductase activity, acting on paired donors, with incorporation or reduction of molecular oxygen"/>
    <property type="evidence" value="ECO:0007669"/>
    <property type="project" value="InterPro"/>
</dbReference>
<dbReference type="EMBL" id="JAACJL010000015">
    <property type="protein sequence ID" value="KAF4620897.1"/>
    <property type="molecule type" value="Genomic_DNA"/>
</dbReference>
<dbReference type="SUPFAM" id="SSF48264">
    <property type="entry name" value="Cytochrome P450"/>
    <property type="match status" value="1"/>
</dbReference>